<dbReference type="Proteomes" id="UP001222325">
    <property type="component" value="Unassembled WGS sequence"/>
</dbReference>
<proteinExistence type="inferred from homology"/>
<evidence type="ECO:0000256" key="8">
    <source>
        <dbReference type="RuleBase" id="RU366033"/>
    </source>
</evidence>
<evidence type="ECO:0000256" key="1">
    <source>
        <dbReference type="ARBA" id="ARBA00004141"/>
    </source>
</evidence>
<evidence type="ECO:0000259" key="10">
    <source>
        <dbReference type="PROSITE" id="PS50850"/>
    </source>
</evidence>
<keyword evidence="8" id="KW-1003">Cell membrane</keyword>
<keyword evidence="12" id="KW-1185">Reference proteome</keyword>
<feature type="transmembrane region" description="Helical" evidence="8">
    <location>
        <begin position="87"/>
        <end position="104"/>
    </location>
</feature>
<dbReference type="Gene3D" id="1.20.1250.20">
    <property type="entry name" value="MFS general substrate transporter like domains"/>
    <property type="match status" value="2"/>
</dbReference>
<dbReference type="NCBIfam" id="TIGR00886">
    <property type="entry name" value="2A0108"/>
    <property type="match status" value="1"/>
</dbReference>
<dbReference type="InterPro" id="IPR020846">
    <property type="entry name" value="MFS_dom"/>
</dbReference>
<feature type="transmembrane region" description="Helical" evidence="8">
    <location>
        <begin position="210"/>
        <end position="230"/>
    </location>
</feature>
<feature type="transmembrane region" description="Helical" evidence="8">
    <location>
        <begin position="525"/>
        <end position="545"/>
    </location>
</feature>
<protein>
    <recommendedName>
        <fullName evidence="8">Nitrate/nitrite transporter</fullName>
    </recommendedName>
</protein>
<evidence type="ECO:0000256" key="6">
    <source>
        <dbReference type="ARBA" id="ARBA00023063"/>
    </source>
</evidence>
<evidence type="ECO:0000256" key="4">
    <source>
        <dbReference type="ARBA" id="ARBA00022692"/>
    </source>
</evidence>
<comment type="similarity">
    <text evidence="2 8">Belongs to the major facilitator superfamily. Nitrate/nitrite porter (TC 2.A.1.8) family.</text>
</comment>
<feature type="transmembrane region" description="Helical" evidence="8">
    <location>
        <begin position="153"/>
        <end position="172"/>
    </location>
</feature>
<dbReference type="GO" id="GO:0005886">
    <property type="term" value="C:plasma membrane"/>
    <property type="evidence" value="ECO:0007669"/>
    <property type="project" value="UniProtKB-SubCell"/>
</dbReference>
<feature type="transmembrane region" description="Helical" evidence="8">
    <location>
        <begin position="250"/>
        <end position="271"/>
    </location>
</feature>
<keyword evidence="4 8" id="KW-0812">Transmembrane</keyword>
<feature type="transmembrane region" description="Helical" evidence="8">
    <location>
        <begin position="461"/>
        <end position="483"/>
    </location>
</feature>
<dbReference type="InterPro" id="IPR036259">
    <property type="entry name" value="MFS_trans_sf"/>
</dbReference>
<feature type="domain" description="Major facilitator superfamily (MFS) profile" evidence="10">
    <location>
        <begin position="86"/>
        <end position="548"/>
    </location>
</feature>
<comment type="subcellular location">
    <subcellularLocation>
        <location evidence="8">Cell membrane</location>
        <topology evidence="8">Multi-pass membrane protein</topology>
    </subcellularLocation>
    <subcellularLocation>
        <location evidence="1">Membrane</location>
        <topology evidence="1">Multi-pass membrane protein</topology>
    </subcellularLocation>
</comment>
<evidence type="ECO:0000256" key="7">
    <source>
        <dbReference type="ARBA" id="ARBA00023136"/>
    </source>
</evidence>
<organism evidence="11 12">
    <name type="scientific">Mycena belliarum</name>
    <dbReference type="NCBI Taxonomy" id="1033014"/>
    <lineage>
        <taxon>Eukaryota</taxon>
        <taxon>Fungi</taxon>
        <taxon>Dikarya</taxon>
        <taxon>Basidiomycota</taxon>
        <taxon>Agaricomycotina</taxon>
        <taxon>Agaricomycetes</taxon>
        <taxon>Agaricomycetidae</taxon>
        <taxon>Agaricales</taxon>
        <taxon>Marasmiineae</taxon>
        <taxon>Mycenaceae</taxon>
        <taxon>Mycena</taxon>
    </lineage>
</organism>
<dbReference type="SUPFAM" id="SSF103473">
    <property type="entry name" value="MFS general substrate transporter"/>
    <property type="match status" value="1"/>
</dbReference>
<evidence type="ECO:0000256" key="5">
    <source>
        <dbReference type="ARBA" id="ARBA00022989"/>
    </source>
</evidence>
<evidence type="ECO:0000256" key="3">
    <source>
        <dbReference type="ARBA" id="ARBA00022448"/>
    </source>
</evidence>
<gene>
    <name evidence="11" type="ORF">B0H15DRAFT_847365</name>
</gene>
<dbReference type="InterPro" id="IPR044772">
    <property type="entry name" value="NO3_transporter"/>
</dbReference>
<dbReference type="GO" id="GO:0015113">
    <property type="term" value="F:nitrite transmembrane transporter activity"/>
    <property type="evidence" value="ECO:0007669"/>
    <property type="project" value="InterPro"/>
</dbReference>
<feature type="region of interest" description="Disordered" evidence="9">
    <location>
        <begin position="1"/>
        <end position="44"/>
    </location>
</feature>
<evidence type="ECO:0000313" key="11">
    <source>
        <dbReference type="EMBL" id="KAJ7085179.1"/>
    </source>
</evidence>
<keyword evidence="7 8" id="KW-0472">Membrane</keyword>
<keyword evidence="5 8" id="KW-1133">Transmembrane helix</keyword>
<feature type="transmembrane region" description="Helical" evidence="8">
    <location>
        <begin position="495"/>
        <end position="519"/>
    </location>
</feature>
<evidence type="ECO:0000313" key="12">
    <source>
        <dbReference type="Proteomes" id="UP001222325"/>
    </source>
</evidence>
<dbReference type="InterPro" id="IPR011701">
    <property type="entry name" value="MFS"/>
</dbReference>
<comment type="caution">
    <text evidence="11">The sequence shown here is derived from an EMBL/GenBank/DDBJ whole genome shotgun (WGS) entry which is preliminary data.</text>
</comment>
<sequence>MSRPQASLASGEAASEPVGNVGISVQRKSRPTSSAPTEGLDSRGRIAASAPPFKWAHLWEDPIINPLNGKSYTLPIFNLKNPYSRSFHLSWLGFFVAFLSWFAFPPLIPDAIKTDLNLTQAEVANSNIVALAATLGVRLVSGPLVDRYGPRKVMAGLLILGAIPSGLAGTAHSAQTLYVLRFFIGILGGTFVPCQAWTSCFFDKNVVGTANALVGGWGNMGGGATFAIMVSTYSSLRSANGLSAHSAWRAAFAIVPVPILLFVAALTLVFGQDHPAGAWSQRHTLPAAAVAIAHGNPVHIEPDATPKDEKKLEEGDVQVQVQPVELVSTVDVAVNEPLTLASAVNIMLSPLTWLPALAYMTTFGLELILDAQMETVLFNLFNKRIGGFNQDRAGYYTSIFGFLNLVTRPFGGYAGDALYRKYGTKGKKFLTLFCGLIMGVGFLAGGLYLQNNSAAPHLPELPTLMGVFAVAAIFSEIGNGANFSLVPHCNAFNNGVMSGIVGAFGNLGGIFFALVFRFQTAPGKAFWIIGAISVAINVVLVPIPVPEF</sequence>
<dbReference type="InterPro" id="IPR004737">
    <property type="entry name" value="NO3_transporter_NarK/NarU-like"/>
</dbReference>
<dbReference type="GO" id="GO:0042128">
    <property type="term" value="P:nitrate assimilation"/>
    <property type="evidence" value="ECO:0007669"/>
    <property type="project" value="UniProtKB-UniRule"/>
</dbReference>
<dbReference type="AlphaFoldDB" id="A0AAD6U551"/>
<evidence type="ECO:0000256" key="9">
    <source>
        <dbReference type="SAM" id="MobiDB-lite"/>
    </source>
</evidence>
<dbReference type="EMBL" id="JARJCN010000035">
    <property type="protein sequence ID" value="KAJ7085179.1"/>
    <property type="molecule type" value="Genomic_DNA"/>
</dbReference>
<evidence type="ECO:0000256" key="2">
    <source>
        <dbReference type="ARBA" id="ARBA00008432"/>
    </source>
</evidence>
<dbReference type="PANTHER" id="PTHR23515">
    <property type="entry name" value="HIGH-AFFINITY NITRATE TRANSPORTER 2.3"/>
    <property type="match status" value="1"/>
</dbReference>
<feature type="transmembrane region" description="Helical" evidence="8">
    <location>
        <begin position="178"/>
        <end position="198"/>
    </location>
</feature>
<keyword evidence="6 8" id="KW-0534">Nitrate assimilation</keyword>
<name>A0AAD6U551_9AGAR</name>
<dbReference type="PROSITE" id="PS50850">
    <property type="entry name" value="MFS"/>
    <property type="match status" value="1"/>
</dbReference>
<feature type="transmembrane region" description="Helical" evidence="8">
    <location>
        <begin position="429"/>
        <end position="449"/>
    </location>
</feature>
<reference evidence="11" key="1">
    <citation type="submission" date="2023-03" db="EMBL/GenBank/DDBJ databases">
        <title>Massive genome expansion in bonnet fungi (Mycena s.s.) driven by repeated elements and novel gene families across ecological guilds.</title>
        <authorList>
            <consortium name="Lawrence Berkeley National Laboratory"/>
            <person name="Harder C.B."/>
            <person name="Miyauchi S."/>
            <person name="Viragh M."/>
            <person name="Kuo A."/>
            <person name="Thoen E."/>
            <person name="Andreopoulos B."/>
            <person name="Lu D."/>
            <person name="Skrede I."/>
            <person name="Drula E."/>
            <person name="Henrissat B."/>
            <person name="Morin E."/>
            <person name="Kohler A."/>
            <person name="Barry K."/>
            <person name="LaButti K."/>
            <person name="Morin E."/>
            <person name="Salamov A."/>
            <person name="Lipzen A."/>
            <person name="Mereny Z."/>
            <person name="Hegedus B."/>
            <person name="Baldrian P."/>
            <person name="Stursova M."/>
            <person name="Weitz H."/>
            <person name="Taylor A."/>
            <person name="Grigoriev I.V."/>
            <person name="Nagy L.G."/>
            <person name="Martin F."/>
            <person name="Kauserud H."/>
        </authorList>
    </citation>
    <scope>NUCLEOTIDE SEQUENCE</scope>
    <source>
        <strain evidence="11">CBHHK173m</strain>
    </source>
</reference>
<accession>A0AAD6U551</accession>
<keyword evidence="3 8" id="KW-0813">Transport</keyword>
<dbReference type="GO" id="GO:0015112">
    <property type="term" value="F:nitrate transmembrane transporter activity"/>
    <property type="evidence" value="ECO:0007669"/>
    <property type="project" value="UniProtKB-UniRule"/>
</dbReference>
<comment type="caution">
    <text evidence="8">Lacks conserved residue(s) required for the propagation of feature annotation.</text>
</comment>
<dbReference type="Pfam" id="PF07690">
    <property type="entry name" value="MFS_1"/>
    <property type="match status" value="1"/>
</dbReference>